<dbReference type="AlphaFoldDB" id="A0A2S8IIN8"/>
<evidence type="ECO:0000313" key="1">
    <source>
        <dbReference type="EMBL" id="PQP14644.1"/>
    </source>
</evidence>
<organism evidence="1 2">
    <name type="scientific">Rhodococcus opacus</name>
    <name type="common">Nocardia opaca</name>
    <dbReference type="NCBI Taxonomy" id="37919"/>
    <lineage>
        <taxon>Bacteria</taxon>
        <taxon>Bacillati</taxon>
        <taxon>Actinomycetota</taxon>
        <taxon>Actinomycetes</taxon>
        <taxon>Mycobacteriales</taxon>
        <taxon>Nocardiaceae</taxon>
        <taxon>Rhodococcus</taxon>
    </lineage>
</organism>
<proteinExistence type="predicted"/>
<name>A0A2S8IIN8_RHOOP</name>
<evidence type="ECO:0000313" key="2">
    <source>
        <dbReference type="Proteomes" id="UP000239290"/>
    </source>
</evidence>
<dbReference type="EMBL" id="PUIO01000085">
    <property type="protein sequence ID" value="PQP14644.1"/>
    <property type="molecule type" value="Genomic_DNA"/>
</dbReference>
<gene>
    <name evidence="1" type="ORF">C5613_40370</name>
</gene>
<dbReference type="Proteomes" id="UP000239290">
    <property type="component" value="Unassembled WGS sequence"/>
</dbReference>
<sequence length="66" mass="7387">MFASSVFRSSIALLRPCATTIPGFEGSCTSLRGVVIWVVLSSNNFLFVPDPDHALLKVEMEVWAWW</sequence>
<protein>
    <submittedName>
        <fullName evidence="1">Uncharacterized protein</fullName>
    </submittedName>
</protein>
<accession>A0A2S8IIN8</accession>
<comment type="caution">
    <text evidence="1">The sequence shown here is derived from an EMBL/GenBank/DDBJ whole genome shotgun (WGS) entry which is preliminary data.</text>
</comment>
<reference evidence="2" key="1">
    <citation type="submission" date="2018-02" db="EMBL/GenBank/DDBJ databases">
        <title>Draft genome sequencing of Rhodococcus opacus KU647198.</title>
        <authorList>
            <person name="Zheng B.-X."/>
        </authorList>
    </citation>
    <scope>NUCLEOTIDE SEQUENCE [LARGE SCALE GENOMIC DNA]</scope>
    <source>
        <strain evidence="2">04-OD7</strain>
    </source>
</reference>